<evidence type="ECO:0000256" key="5">
    <source>
        <dbReference type="ARBA" id="ARBA00023150"/>
    </source>
</evidence>
<comment type="similarity">
    <text evidence="2">In the N-terminal section; belongs to the MoaB/Mog family.</text>
</comment>
<comment type="catalytic activity">
    <reaction evidence="6">
        <text>adenylyl-molybdopterin + molybdate = Mo-molybdopterin + AMP + H(+)</text>
        <dbReference type="Rhea" id="RHEA:35047"/>
        <dbReference type="ChEBI" id="CHEBI:15378"/>
        <dbReference type="ChEBI" id="CHEBI:36264"/>
        <dbReference type="ChEBI" id="CHEBI:62727"/>
        <dbReference type="ChEBI" id="CHEBI:71302"/>
        <dbReference type="ChEBI" id="CHEBI:456215"/>
    </reaction>
</comment>
<organism evidence="9 10">
    <name type="scientific">Penicillium egyptiacum</name>
    <dbReference type="NCBI Taxonomy" id="1303716"/>
    <lineage>
        <taxon>Eukaryota</taxon>
        <taxon>Fungi</taxon>
        <taxon>Dikarya</taxon>
        <taxon>Ascomycota</taxon>
        <taxon>Pezizomycotina</taxon>
        <taxon>Eurotiomycetes</taxon>
        <taxon>Eurotiomycetidae</taxon>
        <taxon>Eurotiales</taxon>
        <taxon>Aspergillaceae</taxon>
        <taxon>Penicillium</taxon>
    </lineage>
</organism>
<keyword evidence="6" id="KW-0479">Metal-binding</keyword>
<dbReference type="CDD" id="cd00887">
    <property type="entry name" value="MoeA"/>
    <property type="match status" value="1"/>
</dbReference>
<dbReference type="GO" id="GO:0061598">
    <property type="term" value="F:molybdopterin adenylyltransferase activity"/>
    <property type="evidence" value="ECO:0007669"/>
    <property type="project" value="UniProtKB-UniRule"/>
</dbReference>
<dbReference type="Pfam" id="PF03453">
    <property type="entry name" value="MoeA_N"/>
    <property type="match status" value="1"/>
</dbReference>
<dbReference type="Proteomes" id="UP001154252">
    <property type="component" value="Unassembled WGS sequence"/>
</dbReference>
<evidence type="ECO:0000313" key="9">
    <source>
        <dbReference type="EMBL" id="CAG8898782.1"/>
    </source>
</evidence>
<evidence type="ECO:0000259" key="8">
    <source>
        <dbReference type="SMART" id="SM00852"/>
    </source>
</evidence>
<evidence type="ECO:0000256" key="2">
    <source>
        <dbReference type="ARBA" id="ARBA00007589"/>
    </source>
</evidence>
<sequence>MEIKRAAVLIISDEASKDPTLDRAAGTLAPILTKEEKWELSAIRIVPNNVLQIQQAVCDWTSGPNWHHLVLLSAATDLTVKDNTPEAIIPLIHRHAPGLFHSMIAESLEFTPCKMISTLASEYTNPSSFPTSRLVAKAERPFVGVREKTLIVSLPGSSKGALENLQAVMNLLPHVIPQNPRSLHTSGKKKSNNGAGVIIAQGLPQPQLQTHYHHHDAHAHGHPIRKADISPPDRPRSKSNRPAMGLNQRYRACANTMLSVEEALRVIREQTPAPIVVKTPVTTSIIGSVIAEDVYASEMVPAYPTSLVDGYAIIAEEGKSTSAIFHGTSIAHANMSGAFEPLQPGTIARITAGTSLPLNTNAVVMFDDTASSTLDQEEENVEILADDIVPGENVRQPGSDVALNSKILARGELISPVGGEIGLLAATATRTVNVFKKCRVGVLSIGGDLVEHSNPSTLVRGQIRDSNRPSLLSCLASWGFEAVDLGLARETAAGELGHTLCDSLYGVGRAFSGVDVLVITGSMSLGKLDFNAIVEHTLGGTIHFDRVSMKPGMATTFATIPCKATTADGAAENVRQKHTSKLIFSLPGDPASTLATLNLFVLSSLHKLSGLGESSHAISARPGIGPQVGLPRVAVVLTHHFPLDPKRTEYHRAVVTGSRSDGRLYATSNGVNAIGSLAKANGLVILRPGRGVGIKGEIVEALMMGPVYASDTRIIC</sequence>
<keyword evidence="6" id="KW-0500">Molybdenum</keyword>
<reference evidence="9" key="1">
    <citation type="submission" date="2021-07" db="EMBL/GenBank/DDBJ databases">
        <authorList>
            <person name="Branca A.L. A."/>
        </authorList>
    </citation>
    <scope>NUCLEOTIDE SEQUENCE</scope>
</reference>
<dbReference type="GO" id="GO:0061599">
    <property type="term" value="F:molybdopterin molybdotransferase activity"/>
    <property type="evidence" value="ECO:0007669"/>
    <property type="project" value="UniProtKB-UniRule"/>
</dbReference>
<dbReference type="EC" id="2.7.7.75" evidence="4"/>
<comment type="similarity">
    <text evidence="6">Belongs to the MoeA family.</text>
</comment>
<dbReference type="Gene3D" id="2.170.190.11">
    <property type="entry name" value="Molybdopterin biosynthesis moea protein, domain 3"/>
    <property type="match status" value="1"/>
</dbReference>
<dbReference type="OrthoDB" id="4349954at2759"/>
<dbReference type="SUPFAM" id="SSF63882">
    <property type="entry name" value="MoeA N-terminal region -like"/>
    <property type="match status" value="1"/>
</dbReference>
<feature type="domain" description="MoaB/Mog" evidence="8">
    <location>
        <begin position="7"/>
        <end position="175"/>
    </location>
</feature>
<accession>A0A9W4P6W7</accession>
<dbReference type="Pfam" id="PF00994">
    <property type="entry name" value="MoCF_biosynth"/>
    <property type="match status" value="2"/>
</dbReference>
<dbReference type="InterPro" id="IPR038987">
    <property type="entry name" value="MoeA-like"/>
</dbReference>
<comment type="function">
    <text evidence="6">Catalyzes two steps in the biosynthesis of the molybdenum cofactor. In the first step, molybdopterin is adenylated. Subsequently, molybdate is inserted into adenylated molybdopterin and AMP is released.</text>
</comment>
<feature type="region of interest" description="Disordered" evidence="7">
    <location>
        <begin position="210"/>
        <end position="245"/>
    </location>
</feature>
<dbReference type="GO" id="GO:0046872">
    <property type="term" value="F:metal ion binding"/>
    <property type="evidence" value="ECO:0007669"/>
    <property type="project" value="UniProtKB-UniRule"/>
</dbReference>
<dbReference type="InterPro" id="IPR036688">
    <property type="entry name" value="MoeA_C_domain_IV_sf"/>
</dbReference>
<keyword evidence="6" id="KW-0808">Transferase</keyword>
<keyword evidence="5 6" id="KW-0501">Molybdenum cofactor biosynthesis</keyword>
<protein>
    <recommendedName>
        <fullName evidence="4">molybdopterin adenylyltransferase</fullName>
        <ecNumber evidence="4">2.7.7.75</ecNumber>
    </recommendedName>
</protein>
<comment type="pathway">
    <text evidence="1 6">Cofactor biosynthesis; molybdopterin biosynthesis.</text>
</comment>
<keyword evidence="6" id="KW-0460">Magnesium</keyword>
<comment type="caution">
    <text evidence="9">The sequence shown here is derived from an EMBL/GenBank/DDBJ whole genome shotgun (WGS) entry which is preliminary data.</text>
</comment>
<dbReference type="Gene3D" id="3.90.105.10">
    <property type="entry name" value="Molybdopterin biosynthesis moea protein, domain 2"/>
    <property type="match status" value="1"/>
</dbReference>
<dbReference type="PANTHER" id="PTHR10192:SF5">
    <property type="entry name" value="GEPHYRIN"/>
    <property type="match status" value="1"/>
</dbReference>
<dbReference type="SUPFAM" id="SSF53218">
    <property type="entry name" value="Molybdenum cofactor biosynthesis proteins"/>
    <property type="match status" value="2"/>
</dbReference>
<dbReference type="InterPro" id="IPR036135">
    <property type="entry name" value="MoeA_linker/N_sf"/>
</dbReference>
<comment type="similarity">
    <text evidence="3">In the C-terminal section; belongs to the MoeA family.</text>
</comment>
<dbReference type="InterPro" id="IPR005110">
    <property type="entry name" value="MoeA_linker/N"/>
</dbReference>
<feature type="domain" description="MoaB/Mog" evidence="8">
    <location>
        <begin position="441"/>
        <end position="607"/>
    </location>
</feature>
<comment type="catalytic activity">
    <reaction evidence="6">
        <text>molybdopterin + ATP + H(+) = adenylyl-molybdopterin + diphosphate</text>
        <dbReference type="Rhea" id="RHEA:31331"/>
        <dbReference type="ChEBI" id="CHEBI:15378"/>
        <dbReference type="ChEBI" id="CHEBI:30616"/>
        <dbReference type="ChEBI" id="CHEBI:33019"/>
        <dbReference type="ChEBI" id="CHEBI:58698"/>
        <dbReference type="ChEBI" id="CHEBI:62727"/>
    </reaction>
</comment>
<dbReference type="GO" id="GO:0005829">
    <property type="term" value="C:cytosol"/>
    <property type="evidence" value="ECO:0007669"/>
    <property type="project" value="TreeGrafter"/>
</dbReference>
<dbReference type="InterPro" id="IPR005111">
    <property type="entry name" value="MoeA_C_domain_IV"/>
</dbReference>
<evidence type="ECO:0000256" key="1">
    <source>
        <dbReference type="ARBA" id="ARBA00005046"/>
    </source>
</evidence>
<dbReference type="GO" id="GO:0006777">
    <property type="term" value="P:Mo-molybdopterin cofactor biosynthetic process"/>
    <property type="evidence" value="ECO:0007669"/>
    <property type="project" value="UniProtKB-UniRule"/>
</dbReference>
<dbReference type="Gene3D" id="2.40.340.10">
    <property type="entry name" value="MoeA, C-terminal, domain IV"/>
    <property type="match status" value="1"/>
</dbReference>
<evidence type="ECO:0000256" key="7">
    <source>
        <dbReference type="SAM" id="MobiDB-lite"/>
    </source>
</evidence>
<keyword evidence="10" id="KW-1185">Reference proteome</keyword>
<feature type="compositionally biased region" description="Basic and acidic residues" evidence="7">
    <location>
        <begin position="225"/>
        <end position="236"/>
    </location>
</feature>
<evidence type="ECO:0000256" key="6">
    <source>
        <dbReference type="RuleBase" id="RU365090"/>
    </source>
</evidence>
<dbReference type="SUPFAM" id="SSF63867">
    <property type="entry name" value="MoeA C-terminal domain-like"/>
    <property type="match status" value="1"/>
</dbReference>
<dbReference type="AlphaFoldDB" id="A0A9W4P6W7"/>
<evidence type="ECO:0000256" key="4">
    <source>
        <dbReference type="ARBA" id="ARBA00012509"/>
    </source>
</evidence>
<dbReference type="SMART" id="SM00852">
    <property type="entry name" value="MoCF_biosynth"/>
    <property type="match status" value="2"/>
</dbReference>
<dbReference type="GO" id="GO:0005524">
    <property type="term" value="F:ATP binding"/>
    <property type="evidence" value="ECO:0007669"/>
    <property type="project" value="UniProtKB-UniRule"/>
</dbReference>
<comment type="cofactor">
    <cofactor evidence="6">
        <name>Mg(2+)</name>
        <dbReference type="ChEBI" id="CHEBI:18420"/>
    </cofactor>
</comment>
<dbReference type="EMBL" id="CAJVRC010000863">
    <property type="protein sequence ID" value="CAG8898782.1"/>
    <property type="molecule type" value="Genomic_DNA"/>
</dbReference>
<evidence type="ECO:0000313" key="10">
    <source>
        <dbReference type="Proteomes" id="UP001154252"/>
    </source>
</evidence>
<dbReference type="InterPro" id="IPR036425">
    <property type="entry name" value="MoaB/Mog-like_dom_sf"/>
</dbReference>
<gene>
    <name evidence="9" type="ORF">PEGY_LOCUS5387</name>
</gene>
<dbReference type="Gene3D" id="3.40.980.10">
    <property type="entry name" value="MoaB/Mog-like domain"/>
    <property type="match status" value="2"/>
</dbReference>
<dbReference type="Pfam" id="PF03454">
    <property type="entry name" value="MoeA_C"/>
    <property type="match status" value="1"/>
</dbReference>
<name>A0A9W4P6W7_9EURO</name>
<proteinExistence type="inferred from homology"/>
<feature type="compositionally biased region" description="Basic residues" evidence="7">
    <location>
        <begin position="211"/>
        <end position="224"/>
    </location>
</feature>
<evidence type="ECO:0000256" key="3">
    <source>
        <dbReference type="ARBA" id="ARBA00008339"/>
    </source>
</evidence>
<dbReference type="PANTHER" id="PTHR10192">
    <property type="entry name" value="MOLYBDOPTERIN BIOSYNTHESIS PROTEIN"/>
    <property type="match status" value="1"/>
</dbReference>
<dbReference type="InterPro" id="IPR001453">
    <property type="entry name" value="MoaB/Mog_dom"/>
</dbReference>